<dbReference type="AlphaFoldDB" id="A0AAV9XZQ1"/>
<feature type="domain" description="Potassium channel tetramerisation-type BTB" evidence="1">
    <location>
        <begin position="6"/>
        <end position="100"/>
    </location>
</feature>
<dbReference type="PANTHER" id="PTHR11145:SF8">
    <property type="entry name" value="RE57120P"/>
    <property type="match status" value="1"/>
</dbReference>
<gene>
    <name evidence="2" type="ORF">RS030_172593</name>
</gene>
<reference evidence="2 3" key="1">
    <citation type="submission" date="2023-10" db="EMBL/GenBank/DDBJ databases">
        <title>Comparative genomics analysis reveals potential genetic determinants of host preference in Cryptosporidium xiaoi.</title>
        <authorList>
            <person name="Xiao L."/>
            <person name="Li J."/>
        </authorList>
    </citation>
    <scope>NUCLEOTIDE SEQUENCE [LARGE SCALE GENOMIC DNA]</scope>
    <source>
        <strain evidence="2 3">52996</strain>
    </source>
</reference>
<evidence type="ECO:0000313" key="3">
    <source>
        <dbReference type="Proteomes" id="UP001311799"/>
    </source>
</evidence>
<evidence type="ECO:0000259" key="1">
    <source>
        <dbReference type="Pfam" id="PF02214"/>
    </source>
</evidence>
<dbReference type="InterPro" id="IPR011333">
    <property type="entry name" value="SKP1/BTB/POZ_sf"/>
</dbReference>
<dbReference type="InterPro" id="IPR003131">
    <property type="entry name" value="T1-type_BTB"/>
</dbReference>
<dbReference type="Gene3D" id="3.30.710.10">
    <property type="entry name" value="Potassium Channel Kv1.1, Chain A"/>
    <property type="match status" value="1"/>
</dbReference>
<dbReference type="InterPro" id="IPR045068">
    <property type="entry name" value="BACURD1-3"/>
</dbReference>
<organism evidence="2 3">
    <name type="scientific">Cryptosporidium xiaoi</name>
    <dbReference type="NCBI Taxonomy" id="659607"/>
    <lineage>
        <taxon>Eukaryota</taxon>
        <taxon>Sar</taxon>
        <taxon>Alveolata</taxon>
        <taxon>Apicomplexa</taxon>
        <taxon>Conoidasida</taxon>
        <taxon>Coccidia</taxon>
        <taxon>Eucoccidiorida</taxon>
        <taxon>Eimeriorina</taxon>
        <taxon>Cryptosporidiidae</taxon>
        <taxon>Cryptosporidium</taxon>
    </lineage>
</organism>
<dbReference type="GO" id="GO:0051260">
    <property type="term" value="P:protein homooligomerization"/>
    <property type="evidence" value="ECO:0007669"/>
    <property type="project" value="InterPro"/>
</dbReference>
<name>A0AAV9XZQ1_9CRYT</name>
<sequence length="188" mass="22142">MKDKKIKVNVGGIYYETTSTTLLSIDGNKSYFSIFLSNLDKGKKDGIDNETYEIFIDRNGMLFQYILDYLRTGSTVTVPNKMHIIKGLMMEADFYMLDNLSSLLSKKLETEQTNNLNMNMNMMYIQNMNSDNKMSDKYEKECEYINHNNSMYFNSNIKDNYEHNYQVIKNGFFNSNKLDYKFSLNEDF</sequence>
<dbReference type="Pfam" id="PF02214">
    <property type="entry name" value="BTB_2"/>
    <property type="match status" value="1"/>
</dbReference>
<keyword evidence="3" id="KW-1185">Reference proteome</keyword>
<comment type="caution">
    <text evidence="2">The sequence shown here is derived from an EMBL/GenBank/DDBJ whole genome shotgun (WGS) entry which is preliminary data.</text>
</comment>
<dbReference type="Proteomes" id="UP001311799">
    <property type="component" value="Unassembled WGS sequence"/>
</dbReference>
<evidence type="ECO:0000313" key="2">
    <source>
        <dbReference type="EMBL" id="KAK6590250.1"/>
    </source>
</evidence>
<proteinExistence type="predicted"/>
<dbReference type="EMBL" id="JAWDEY010000008">
    <property type="protein sequence ID" value="KAK6590250.1"/>
    <property type="molecule type" value="Genomic_DNA"/>
</dbReference>
<protein>
    <recommendedName>
        <fullName evidence="1">Potassium channel tetramerisation-type BTB domain-containing protein</fullName>
    </recommendedName>
</protein>
<dbReference type="PANTHER" id="PTHR11145">
    <property type="entry name" value="BTB/POZ DOMAIN-CONTAINING ADAPTER FOR CUL3-MEDIATED RHOA DEGRADATION PROTEIN FAMILY MEMBER"/>
    <property type="match status" value="1"/>
</dbReference>
<dbReference type="CDD" id="cd18316">
    <property type="entry name" value="BTB_POZ_KCTD-like"/>
    <property type="match status" value="1"/>
</dbReference>
<accession>A0AAV9XZQ1</accession>
<dbReference type="SUPFAM" id="SSF54695">
    <property type="entry name" value="POZ domain"/>
    <property type="match status" value="1"/>
</dbReference>